<accession>A3VE23</accession>
<evidence type="ECO:0000256" key="1">
    <source>
        <dbReference type="SAM" id="MobiDB-lite"/>
    </source>
</evidence>
<gene>
    <name evidence="3" type="ORF">RB2654_03574</name>
</gene>
<feature type="region of interest" description="Disordered" evidence="1">
    <location>
        <begin position="59"/>
        <end position="81"/>
    </location>
</feature>
<feature type="domain" description="DUF6456" evidence="2">
    <location>
        <begin position="201"/>
        <end position="340"/>
    </location>
</feature>
<dbReference type="AlphaFoldDB" id="A3VE23"/>
<dbReference type="eggNOG" id="COG0583">
    <property type="taxonomic scope" value="Bacteria"/>
</dbReference>
<organism evidence="3 4">
    <name type="scientific">Maritimibacter alkaliphilus HTCC2654</name>
    <dbReference type="NCBI Taxonomy" id="314271"/>
    <lineage>
        <taxon>Bacteria</taxon>
        <taxon>Pseudomonadati</taxon>
        <taxon>Pseudomonadota</taxon>
        <taxon>Alphaproteobacteria</taxon>
        <taxon>Rhodobacterales</taxon>
        <taxon>Roseobacteraceae</taxon>
        <taxon>Maritimibacter</taxon>
    </lineage>
</organism>
<dbReference type="Proteomes" id="UP000002931">
    <property type="component" value="Unassembled WGS sequence"/>
</dbReference>
<evidence type="ECO:0000259" key="2">
    <source>
        <dbReference type="Pfam" id="PF20057"/>
    </source>
</evidence>
<protein>
    <recommendedName>
        <fullName evidence="2">DUF6456 domain-containing protein</fullName>
    </recommendedName>
</protein>
<name>A3VE23_9RHOB</name>
<dbReference type="HOGENOM" id="CLU_070806_0_0_5"/>
<dbReference type="EMBL" id="AAMT01000004">
    <property type="protein sequence ID" value="EAQ13762.1"/>
    <property type="molecule type" value="Genomic_DNA"/>
</dbReference>
<sequence length="351" mass="38289">MPETVRTYLAHVEDGTSLRNIARETGVHASTVMRQVRRCEGLRDDPLADAALRSLETLWHGSGRDSGPDRHGGTAKTMTRIPNDHDRIDREALRALRALTEPGALLIIAEGVEDAVVVAHVEDDRPVRRAVVPRDVAEILALKEWIEGRTRGRLSRYSITPSGRTELGRLMAQNESRKVASISEVTKTTAKPGQGAQKKPRTAGAEPPLRVLARRKRGDGSAFLSKPMVRAAERFRESYEIARTGGAIGDDLGALLEGHVRPAMPSGGGATALAIPRHMTAFQSLAKAIDKLGPELSEAVILSCCDETGMEEIEDRLDFPARSGKIVLRIALNTLVRHYETVGDEGHDLIY</sequence>
<evidence type="ECO:0000313" key="3">
    <source>
        <dbReference type="EMBL" id="EAQ13762.1"/>
    </source>
</evidence>
<reference evidence="3 4" key="1">
    <citation type="journal article" date="2010" name="J. Bacteriol.">
        <title>Genome sequences of Pelagibaca bermudensis HTCC2601T and Maritimibacter alkaliphilus HTCC2654T, the type strains of two marine Roseobacter genera.</title>
        <authorList>
            <person name="Thrash J.C."/>
            <person name="Cho J.C."/>
            <person name="Ferriera S."/>
            <person name="Johnson J."/>
            <person name="Vergin K.L."/>
            <person name="Giovannoni S.J."/>
        </authorList>
    </citation>
    <scope>NUCLEOTIDE SEQUENCE [LARGE SCALE GENOMIC DNA]</scope>
    <source>
        <strain evidence="3 4">HTCC2654</strain>
    </source>
</reference>
<evidence type="ECO:0000313" key="4">
    <source>
        <dbReference type="Proteomes" id="UP000002931"/>
    </source>
</evidence>
<feature type="compositionally biased region" description="Basic and acidic residues" evidence="1">
    <location>
        <begin position="62"/>
        <end position="72"/>
    </location>
</feature>
<feature type="region of interest" description="Disordered" evidence="1">
    <location>
        <begin position="178"/>
        <end position="207"/>
    </location>
</feature>
<proteinExistence type="predicted"/>
<comment type="caution">
    <text evidence="3">The sequence shown here is derived from an EMBL/GenBank/DDBJ whole genome shotgun (WGS) entry which is preliminary data.</text>
</comment>
<keyword evidence="4" id="KW-1185">Reference proteome</keyword>
<dbReference type="STRING" id="314271.RB2654_03574"/>
<dbReference type="Pfam" id="PF20057">
    <property type="entry name" value="DUF6456"/>
    <property type="match status" value="1"/>
</dbReference>
<dbReference type="InterPro" id="IPR045599">
    <property type="entry name" value="DUF6456"/>
</dbReference>